<sequence>MSARDDDMSRASVRLWRWRSNPLRRRIDVVEAWVILAAWVCAIAGGLAAAWVTGSAAAAGYDRARAERRPVSAVVVKRAKSEATTGPTSDRRIRATVRWTGTDGHAHTGRTHVRAGAAPGDPIRVWANARNELTAEPLSPTNAMFQSAMVGLTAAGGAGVVVLVGVQCIQAGLGRRRMRLWADAWEQADRRWGGSVV</sequence>
<dbReference type="RefSeq" id="WP_242711712.1">
    <property type="nucleotide sequence ID" value="NZ_JALDAX010000011.1"/>
</dbReference>
<evidence type="ECO:0000256" key="1">
    <source>
        <dbReference type="SAM" id="Phobius"/>
    </source>
</evidence>
<comment type="caution">
    <text evidence="2">The sequence shown here is derived from an EMBL/GenBank/DDBJ whole genome shotgun (WGS) entry which is preliminary data.</text>
</comment>
<gene>
    <name evidence="2" type="ORF">MQN93_27775</name>
</gene>
<dbReference type="PANTHER" id="PTHR42305">
    <property type="entry name" value="MEMBRANE PROTEIN RV1733C-RELATED"/>
    <property type="match status" value="1"/>
</dbReference>
<evidence type="ECO:0000313" key="2">
    <source>
        <dbReference type="EMBL" id="MCI3243527.1"/>
    </source>
</evidence>
<proteinExistence type="predicted"/>
<dbReference type="PANTHER" id="PTHR42305:SF1">
    <property type="entry name" value="MEMBRANE PROTEIN RV1733C-RELATED"/>
    <property type="match status" value="1"/>
</dbReference>
<dbReference type="InterPro" id="IPR039708">
    <property type="entry name" value="MT1774/Rv1733c-like"/>
</dbReference>
<keyword evidence="3" id="KW-1185">Reference proteome</keyword>
<dbReference type="Proteomes" id="UP001165270">
    <property type="component" value="Unassembled WGS sequence"/>
</dbReference>
<feature type="transmembrane region" description="Helical" evidence="1">
    <location>
        <begin position="29"/>
        <end position="52"/>
    </location>
</feature>
<evidence type="ECO:0008006" key="4">
    <source>
        <dbReference type="Google" id="ProtNLM"/>
    </source>
</evidence>
<reference evidence="2" key="1">
    <citation type="submission" date="2022-03" db="EMBL/GenBank/DDBJ databases">
        <title>Streptomyces 7R015 and 7R016 isolated from Barleria lupulina in Thailand.</title>
        <authorList>
            <person name="Kanchanasin P."/>
            <person name="Phongsopitanun W."/>
            <person name="Tanasupawat S."/>
        </authorList>
    </citation>
    <scope>NUCLEOTIDE SEQUENCE</scope>
    <source>
        <strain evidence="2">7R016</strain>
    </source>
</reference>
<accession>A0ABS9XN61</accession>
<name>A0ABS9XN61_9ACTN</name>
<dbReference type="EMBL" id="JALDAX010000011">
    <property type="protein sequence ID" value="MCI3243527.1"/>
    <property type="molecule type" value="Genomic_DNA"/>
</dbReference>
<feature type="transmembrane region" description="Helical" evidence="1">
    <location>
        <begin position="148"/>
        <end position="169"/>
    </location>
</feature>
<keyword evidence="1" id="KW-0812">Transmembrane</keyword>
<keyword evidence="1" id="KW-1133">Transmembrane helix</keyword>
<keyword evidence="1" id="KW-0472">Membrane</keyword>
<evidence type="ECO:0000313" key="3">
    <source>
        <dbReference type="Proteomes" id="UP001165270"/>
    </source>
</evidence>
<protein>
    <recommendedName>
        <fullName evidence="4">Integral membrane protein</fullName>
    </recommendedName>
</protein>
<organism evidence="2 3">
    <name type="scientific">Streptomyces spinosisporus</name>
    <dbReference type="NCBI Taxonomy" id="2927582"/>
    <lineage>
        <taxon>Bacteria</taxon>
        <taxon>Bacillati</taxon>
        <taxon>Actinomycetota</taxon>
        <taxon>Actinomycetes</taxon>
        <taxon>Kitasatosporales</taxon>
        <taxon>Streptomycetaceae</taxon>
        <taxon>Streptomyces</taxon>
    </lineage>
</organism>